<proteinExistence type="inferred from homology"/>
<dbReference type="AlphaFoldDB" id="A0A317SKB1"/>
<keyword evidence="4 6" id="KW-1133">Transmembrane helix</keyword>
<dbReference type="GO" id="GO:0005886">
    <property type="term" value="C:plasma membrane"/>
    <property type="evidence" value="ECO:0007669"/>
    <property type="project" value="UniProtKB-SubCell"/>
</dbReference>
<comment type="caution">
    <text evidence="7">The sequence shown here is derived from an EMBL/GenBank/DDBJ whole genome shotgun (WGS) entry which is preliminary data.</text>
</comment>
<comment type="caution">
    <text evidence="6">Lacks conserved residue(s) required for the propagation of feature annotation.</text>
</comment>
<keyword evidence="8" id="KW-1185">Reference proteome</keyword>
<keyword evidence="3 6" id="KW-0812">Transmembrane</keyword>
<evidence type="ECO:0000256" key="3">
    <source>
        <dbReference type="ARBA" id="ARBA00022692"/>
    </source>
</evidence>
<sequence length="158" mass="18061">MGRQQSSRKADFMVHFYYQYDICTGLGGVMHCFAMGENLAGAGHLLFGAFYMCWFLDWKDRLRFPITMVEQTMDIVNRFGHAFRIAAAGRAVAVGFMVWFAITFVAVFIRYMPDSNNPAFGGSQQRAMFHSWTHLDVVPGGHWISEAIESSIHVSFRW</sequence>
<gene>
    <name evidence="7" type="ORF">C7212DRAFT_365536</name>
</gene>
<keyword evidence="5 6" id="KW-0472">Membrane</keyword>
<evidence type="ECO:0000313" key="8">
    <source>
        <dbReference type="Proteomes" id="UP000246991"/>
    </source>
</evidence>
<evidence type="ECO:0000313" key="7">
    <source>
        <dbReference type="EMBL" id="PWW74020.1"/>
    </source>
</evidence>
<feature type="transmembrane region" description="Helical" evidence="6">
    <location>
        <begin position="39"/>
        <end position="58"/>
    </location>
</feature>
<comment type="subcellular location">
    <subcellularLocation>
        <location evidence="6">Cell membrane</location>
        <topology evidence="6">Multi-pass membrane protein</topology>
    </subcellularLocation>
    <subcellularLocation>
        <location evidence="1">Membrane</location>
        <topology evidence="1">Multi-pass membrane protein</topology>
    </subcellularLocation>
</comment>
<organism evidence="7 8">
    <name type="scientific">Tuber magnatum</name>
    <name type="common">white Piedmont truffle</name>
    <dbReference type="NCBI Taxonomy" id="42249"/>
    <lineage>
        <taxon>Eukaryota</taxon>
        <taxon>Fungi</taxon>
        <taxon>Dikarya</taxon>
        <taxon>Ascomycota</taxon>
        <taxon>Pezizomycotina</taxon>
        <taxon>Pezizomycetes</taxon>
        <taxon>Pezizales</taxon>
        <taxon>Tuberaceae</taxon>
        <taxon>Tuber</taxon>
    </lineage>
</organism>
<accession>A0A317SKB1</accession>
<evidence type="ECO:0000256" key="6">
    <source>
        <dbReference type="RuleBase" id="RU368066"/>
    </source>
</evidence>
<evidence type="ECO:0000256" key="2">
    <source>
        <dbReference type="ARBA" id="ARBA00007168"/>
    </source>
</evidence>
<comment type="function">
    <text evidence="6">Probably involved in transport through the plasma membrane.</text>
</comment>
<feature type="transmembrane region" description="Helical" evidence="6">
    <location>
        <begin position="91"/>
        <end position="112"/>
    </location>
</feature>
<name>A0A317SKB1_9PEZI</name>
<comment type="similarity">
    <text evidence="2 6">Belongs to the CTL (choline transporter-like) family.</text>
</comment>
<dbReference type="STRING" id="42249.A0A317SKB1"/>
<dbReference type="EMBL" id="PYWC01000069">
    <property type="protein sequence ID" value="PWW74020.1"/>
    <property type="molecule type" value="Genomic_DNA"/>
</dbReference>
<dbReference type="OrthoDB" id="44736at2759"/>
<feature type="transmembrane region" description="Helical" evidence="6">
    <location>
        <begin position="12"/>
        <end position="33"/>
    </location>
</feature>
<dbReference type="InterPro" id="IPR007603">
    <property type="entry name" value="Choline_transptr-like"/>
</dbReference>
<reference evidence="7 8" key="1">
    <citation type="submission" date="2018-03" db="EMBL/GenBank/DDBJ databases">
        <title>Genomes of Pezizomycetes fungi and the evolution of truffles.</title>
        <authorList>
            <person name="Murat C."/>
            <person name="Payen T."/>
            <person name="Noel B."/>
            <person name="Kuo A."/>
            <person name="Martin F.M."/>
        </authorList>
    </citation>
    <scope>NUCLEOTIDE SEQUENCE [LARGE SCALE GENOMIC DNA]</scope>
    <source>
        <strain evidence="7">091103-1</strain>
    </source>
</reference>
<evidence type="ECO:0000256" key="4">
    <source>
        <dbReference type="ARBA" id="ARBA00022989"/>
    </source>
</evidence>
<dbReference type="GO" id="GO:0022857">
    <property type="term" value="F:transmembrane transporter activity"/>
    <property type="evidence" value="ECO:0007669"/>
    <property type="project" value="UniProtKB-UniRule"/>
</dbReference>
<dbReference type="Pfam" id="PF04515">
    <property type="entry name" value="Choline_transpo"/>
    <property type="match status" value="1"/>
</dbReference>
<protein>
    <recommendedName>
        <fullName evidence="6">Protein PNS1</fullName>
    </recommendedName>
</protein>
<dbReference type="Proteomes" id="UP000246991">
    <property type="component" value="Unassembled WGS sequence"/>
</dbReference>
<evidence type="ECO:0000256" key="1">
    <source>
        <dbReference type="ARBA" id="ARBA00004141"/>
    </source>
</evidence>
<evidence type="ECO:0000256" key="5">
    <source>
        <dbReference type="ARBA" id="ARBA00023136"/>
    </source>
</evidence>